<protein>
    <submittedName>
        <fullName evidence="6">Uncharacterized protein</fullName>
    </submittedName>
</protein>
<dbReference type="GO" id="GO:0005634">
    <property type="term" value="C:nucleus"/>
    <property type="evidence" value="ECO:0000318"/>
    <property type="project" value="GO_Central"/>
</dbReference>
<evidence type="ECO:0000313" key="7">
    <source>
        <dbReference type="Proteomes" id="UP000001449"/>
    </source>
</evidence>
<evidence type="ECO:0000313" key="6">
    <source>
        <dbReference type="EMBL" id="EED95391.1"/>
    </source>
</evidence>
<dbReference type="Pfam" id="PF05997">
    <property type="entry name" value="Nop52"/>
    <property type="match status" value="1"/>
</dbReference>
<feature type="compositionally biased region" description="Acidic residues" evidence="5">
    <location>
        <begin position="237"/>
        <end position="257"/>
    </location>
</feature>
<keyword evidence="4" id="KW-0539">Nucleus</keyword>
<dbReference type="KEGG" id="tps:THAPSDRAFT_21397"/>
<organism evidence="6 7">
    <name type="scientific">Thalassiosira pseudonana</name>
    <name type="common">Marine diatom</name>
    <name type="synonym">Cyclotella nana</name>
    <dbReference type="NCBI Taxonomy" id="35128"/>
    <lineage>
        <taxon>Eukaryota</taxon>
        <taxon>Sar</taxon>
        <taxon>Stramenopiles</taxon>
        <taxon>Ochrophyta</taxon>
        <taxon>Bacillariophyta</taxon>
        <taxon>Coscinodiscophyceae</taxon>
        <taxon>Thalassiosirophycidae</taxon>
        <taxon>Thalassiosirales</taxon>
        <taxon>Thalassiosiraceae</taxon>
        <taxon>Thalassiosira</taxon>
    </lineage>
</organism>
<feature type="region of interest" description="Disordered" evidence="5">
    <location>
        <begin position="517"/>
        <end position="663"/>
    </location>
</feature>
<accession>B8BV35</accession>
<dbReference type="Proteomes" id="UP000001449">
    <property type="component" value="Chromosome 2"/>
</dbReference>
<keyword evidence="3" id="KW-0698">rRNA processing</keyword>
<reference evidence="6 7" key="2">
    <citation type="journal article" date="2008" name="Nature">
        <title>The Phaeodactylum genome reveals the evolutionary history of diatom genomes.</title>
        <authorList>
            <person name="Bowler C."/>
            <person name="Allen A.E."/>
            <person name="Badger J.H."/>
            <person name="Grimwood J."/>
            <person name="Jabbari K."/>
            <person name="Kuo A."/>
            <person name="Maheswari U."/>
            <person name="Martens C."/>
            <person name="Maumus F."/>
            <person name="Otillar R.P."/>
            <person name="Rayko E."/>
            <person name="Salamov A."/>
            <person name="Vandepoele K."/>
            <person name="Beszteri B."/>
            <person name="Gruber A."/>
            <person name="Heijde M."/>
            <person name="Katinka M."/>
            <person name="Mock T."/>
            <person name="Valentin K."/>
            <person name="Verret F."/>
            <person name="Berges J.A."/>
            <person name="Brownlee C."/>
            <person name="Cadoret J.P."/>
            <person name="Chiovitti A."/>
            <person name="Choi C.J."/>
            <person name="Coesel S."/>
            <person name="De Martino A."/>
            <person name="Detter J.C."/>
            <person name="Durkin C."/>
            <person name="Falciatore A."/>
            <person name="Fournet J."/>
            <person name="Haruta M."/>
            <person name="Huysman M.J."/>
            <person name="Jenkins B.D."/>
            <person name="Jiroutova K."/>
            <person name="Jorgensen R.E."/>
            <person name="Joubert Y."/>
            <person name="Kaplan A."/>
            <person name="Kroger N."/>
            <person name="Kroth P.G."/>
            <person name="La Roche J."/>
            <person name="Lindquist E."/>
            <person name="Lommer M."/>
            <person name="Martin-Jezequel V."/>
            <person name="Lopez P.J."/>
            <person name="Lucas S."/>
            <person name="Mangogna M."/>
            <person name="McGinnis K."/>
            <person name="Medlin L.K."/>
            <person name="Montsant A."/>
            <person name="Oudot-Le Secq M.P."/>
            <person name="Napoli C."/>
            <person name="Obornik M."/>
            <person name="Parker M.S."/>
            <person name="Petit J.L."/>
            <person name="Porcel B.M."/>
            <person name="Poulsen N."/>
            <person name="Robison M."/>
            <person name="Rychlewski L."/>
            <person name="Rynearson T.A."/>
            <person name="Schmutz J."/>
            <person name="Shapiro H."/>
            <person name="Siaut M."/>
            <person name="Stanley M."/>
            <person name="Sussman M.R."/>
            <person name="Taylor A.R."/>
            <person name="Vardi A."/>
            <person name="von Dassow P."/>
            <person name="Vyverman W."/>
            <person name="Willis A."/>
            <person name="Wyrwicz L.S."/>
            <person name="Rokhsar D.S."/>
            <person name="Weissenbach J."/>
            <person name="Armbrust E.V."/>
            <person name="Green B.R."/>
            <person name="Van de Peer Y."/>
            <person name="Grigoriev I.V."/>
        </authorList>
    </citation>
    <scope>NUCLEOTIDE SEQUENCE [LARGE SCALE GENOMIC DNA]</scope>
    <source>
        <strain evidence="6 7">CCMP1335</strain>
    </source>
</reference>
<dbReference type="GO" id="GO:0006364">
    <property type="term" value="P:rRNA processing"/>
    <property type="evidence" value="ECO:0007669"/>
    <property type="project" value="UniProtKB-KW"/>
</dbReference>
<dbReference type="PANTHER" id="PTHR13026">
    <property type="entry name" value="NNP-1 PROTEIN NOVEL NUCLEAR PROTEIN 1 NOP52"/>
    <property type="match status" value="1"/>
</dbReference>
<dbReference type="InParanoid" id="B8BV35"/>
<dbReference type="GeneID" id="7446683"/>
<feature type="compositionally biased region" description="Basic and acidic residues" evidence="5">
    <location>
        <begin position="538"/>
        <end position="555"/>
    </location>
</feature>
<feature type="compositionally biased region" description="Basic and acidic residues" evidence="5">
    <location>
        <begin position="575"/>
        <end position="584"/>
    </location>
</feature>
<feature type="compositionally biased region" description="Basic residues" evidence="5">
    <location>
        <begin position="645"/>
        <end position="663"/>
    </location>
</feature>
<evidence type="ECO:0000256" key="2">
    <source>
        <dbReference type="ARBA" id="ARBA00006374"/>
    </source>
</evidence>
<feature type="region of interest" description="Disordered" evidence="5">
    <location>
        <begin position="1"/>
        <end position="94"/>
    </location>
</feature>
<evidence type="ECO:0000256" key="1">
    <source>
        <dbReference type="ARBA" id="ARBA00004123"/>
    </source>
</evidence>
<dbReference type="STRING" id="35128.B8BV35"/>
<evidence type="ECO:0000256" key="3">
    <source>
        <dbReference type="ARBA" id="ARBA00022552"/>
    </source>
</evidence>
<dbReference type="GO" id="GO:0030688">
    <property type="term" value="C:preribosome, small subunit precursor"/>
    <property type="evidence" value="ECO:0007669"/>
    <property type="project" value="InterPro"/>
</dbReference>
<feature type="compositionally biased region" description="Polar residues" evidence="5">
    <location>
        <begin position="623"/>
        <end position="633"/>
    </location>
</feature>
<proteinExistence type="inferred from homology"/>
<comment type="subcellular location">
    <subcellularLocation>
        <location evidence="1">Nucleus</location>
    </subcellularLocation>
</comment>
<dbReference type="EMBL" id="CM000639">
    <property type="protein sequence ID" value="EED95391.1"/>
    <property type="molecule type" value="Genomic_DNA"/>
</dbReference>
<name>B8BV35_THAPS</name>
<feature type="region of interest" description="Disordered" evidence="5">
    <location>
        <begin position="229"/>
        <end position="259"/>
    </location>
</feature>
<feature type="region of interest" description="Disordered" evidence="5">
    <location>
        <begin position="194"/>
        <end position="213"/>
    </location>
</feature>
<comment type="similarity">
    <text evidence="2">Belongs to the RRP1 family.</text>
</comment>
<evidence type="ECO:0000256" key="4">
    <source>
        <dbReference type="ARBA" id="ARBA00023242"/>
    </source>
</evidence>
<dbReference type="eggNOG" id="KOG3911">
    <property type="taxonomic scope" value="Eukaryota"/>
</dbReference>
<dbReference type="HOGENOM" id="CLU_411338_0_0_1"/>
<evidence type="ECO:0000256" key="5">
    <source>
        <dbReference type="SAM" id="MobiDB-lite"/>
    </source>
</evidence>
<dbReference type="PANTHER" id="PTHR13026:SF0">
    <property type="entry name" value="RIBOSOMAL RNA PROCESSING 1B"/>
    <property type="match status" value="1"/>
</dbReference>
<dbReference type="PaxDb" id="35128-Thaps21397"/>
<dbReference type="InterPro" id="IPR010301">
    <property type="entry name" value="RRP1"/>
</dbReference>
<reference evidence="6 7" key="1">
    <citation type="journal article" date="2004" name="Science">
        <title>The genome of the diatom Thalassiosira pseudonana: ecology, evolution, and metabolism.</title>
        <authorList>
            <person name="Armbrust E.V."/>
            <person name="Berges J.A."/>
            <person name="Bowler C."/>
            <person name="Green B.R."/>
            <person name="Martinez D."/>
            <person name="Putnam N.H."/>
            <person name="Zhou S."/>
            <person name="Allen A.E."/>
            <person name="Apt K.E."/>
            <person name="Bechner M."/>
            <person name="Brzezinski M.A."/>
            <person name="Chaal B.K."/>
            <person name="Chiovitti A."/>
            <person name="Davis A.K."/>
            <person name="Demarest M.S."/>
            <person name="Detter J.C."/>
            <person name="Glavina T."/>
            <person name="Goodstein D."/>
            <person name="Hadi M.Z."/>
            <person name="Hellsten U."/>
            <person name="Hildebrand M."/>
            <person name="Jenkins B.D."/>
            <person name="Jurka J."/>
            <person name="Kapitonov V.V."/>
            <person name="Kroger N."/>
            <person name="Lau W.W."/>
            <person name="Lane T.W."/>
            <person name="Larimer F.W."/>
            <person name="Lippmeier J.C."/>
            <person name="Lucas S."/>
            <person name="Medina M."/>
            <person name="Montsant A."/>
            <person name="Obornik M."/>
            <person name="Parker M.S."/>
            <person name="Palenik B."/>
            <person name="Pazour G.J."/>
            <person name="Richardson P.M."/>
            <person name="Rynearson T.A."/>
            <person name="Saito M.A."/>
            <person name="Schwartz D.C."/>
            <person name="Thamatrakoln K."/>
            <person name="Valentin K."/>
            <person name="Vardi A."/>
            <person name="Wilkerson F.P."/>
            <person name="Rokhsar D.S."/>
        </authorList>
    </citation>
    <scope>NUCLEOTIDE SEQUENCE [LARGE SCALE GENOMIC DNA]</scope>
    <source>
        <strain evidence="6 7">CCMP1335</strain>
    </source>
</reference>
<keyword evidence="7" id="KW-1185">Reference proteome</keyword>
<dbReference type="RefSeq" id="XP_002287948.1">
    <property type="nucleotide sequence ID" value="XM_002287912.1"/>
</dbReference>
<dbReference type="OMA" id="WQQQPRI"/>
<feature type="region of interest" description="Disordered" evidence="5">
    <location>
        <begin position="676"/>
        <end position="703"/>
    </location>
</feature>
<feature type="compositionally biased region" description="Polar residues" evidence="5">
    <location>
        <begin position="20"/>
        <end position="34"/>
    </location>
</feature>
<sequence length="703" mass="78987">MGSETMKPAAPPLSKRQRRAQGSNPSTTWQQQPRIKSAESRARAYINYAGLADDRPQTTTDGGDGGDGKGSKSKKKAQATKPKDDGIDPKLSLDSPEVKFGRMLGGTDQRSRHQAVKMLREYLRARADIGTGSGISELDLMKLWKGLWYTLYMADKVPVQDKLSKILAELMWCLAGTEEDDEYAGQVYLQMEEGDMEEDGVDGDDDDDDDDDDDMVILDVKKVDGDVENHEMSIDGVEPEESDSEDASEDEEAEEHDIDEKHCRGAHLVSLYIATFLRTVRREWGNVDKHRIDKFYTAVRLMLSEPTNAYYPIKRSKAYKYMAKRHWNLGIIRLFNDVLYEEALAHTPNGLRYHLIDICVEELAKVNKDAGLPLTEATFLDCLEPFFALAQKAADKNVHRRVMNSVFLKFLSEYSFVSDVAVAEDDEDNVDEKTLIFGQVHVGSVAKFIFEIASDNDTDERFRKALYEMHKSFVRQIRTAGRDVDLNELDEDDEEDDCCANNACQEGTCNKTEAAENVLADEEQPQESKKSKKKKSKSKDGKSKEEDVPETPKDEPNDEVELVPATKSSKKKRKERESKAKAASESEEPVAPTPTPKKKKKKQQSPPSVDPRAMIDSDGVDNLNPTNTFSPPNSDDEGQSSDSAKRRRVSFGKMNHCKGHKASMKALKTLKQEVWSTANRTPEKGILREATSSVKKSKKKSKK</sequence>
<gene>
    <name evidence="6" type="ORF">THAPSDRAFT_21397</name>
</gene>
<dbReference type="AlphaFoldDB" id="B8BV35"/>